<keyword evidence="6" id="KW-0539">Nucleus</keyword>
<evidence type="ECO:0000256" key="3">
    <source>
        <dbReference type="ARBA" id="ARBA00022840"/>
    </source>
</evidence>
<evidence type="ECO:0000256" key="1">
    <source>
        <dbReference type="ARBA" id="ARBA00004173"/>
    </source>
</evidence>
<protein>
    <recommendedName>
        <fullName evidence="8">von Willebrand factor A domain-containing protein 8</fullName>
    </recommendedName>
</protein>
<dbReference type="Gene3D" id="3.80.10.10">
    <property type="entry name" value="Ribonuclease Inhibitor"/>
    <property type="match status" value="1"/>
</dbReference>
<keyword evidence="4" id="KW-0809">Transit peptide</keyword>
<comment type="caution">
    <text evidence="11">The sequence shown here is derived from an EMBL/GenBank/DDBJ whole genome shotgun (WGS) entry which is preliminary data.</text>
</comment>
<reference evidence="11 12" key="1">
    <citation type="submission" date="2024-03" db="EMBL/GenBank/DDBJ databases">
        <title>Adaptation during the transition from Ophiocordyceps entomopathogen to insect associate is accompanied by gene loss and intensified selection.</title>
        <authorList>
            <person name="Ward C.M."/>
            <person name="Onetto C.A."/>
            <person name="Borneman A.R."/>
        </authorList>
    </citation>
    <scope>NUCLEOTIDE SEQUENCE [LARGE SCALE GENOMIC DNA]</scope>
    <source>
        <strain evidence="11">AWRI1</strain>
        <tissue evidence="11">Single Adult Female</tissue>
    </source>
</reference>
<evidence type="ECO:0000256" key="9">
    <source>
        <dbReference type="SAM" id="MobiDB-lite"/>
    </source>
</evidence>
<dbReference type="Pfam" id="PF07728">
    <property type="entry name" value="AAA_5"/>
    <property type="match status" value="3"/>
</dbReference>
<dbReference type="InterPro" id="IPR002035">
    <property type="entry name" value="VWF_A"/>
</dbReference>
<accession>A0AAN9U2Z4</accession>
<dbReference type="InterPro" id="IPR003593">
    <property type="entry name" value="AAA+_ATPase"/>
</dbReference>
<feature type="region of interest" description="Disordered" evidence="9">
    <location>
        <begin position="678"/>
        <end position="708"/>
    </location>
</feature>
<evidence type="ECO:0000256" key="5">
    <source>
        <dbReference type="ARBA" id="ARBA00023128"/>
    </source>
</evidence>
<feature type="compositionally biased region" description="Polar residues" evidence="9">
    <location>
        <begin position="682"/>
        <end position="691"/>
    </location>
</feature>
<dbReference type="InterPro" id="IPR027417">
    <property type="entry name" value="P-loop_NTPase"/>
</dbReference>
<organism evidence="11 12">
    <name type="scientific">Parthenolecanium corni</name>
    <dbReference type="NCBI Taxonomy" id="536013"/>
    <lineage>
        <taxon>Eukaryota</taxon>
        <taxon>Metazoa</taxon>
        <taxon>Ecdysozoa</taxon>
        <taxon>Arthropoda</taxon>
        <taxon>Hexapoda</taxon>
        <taxon>Insecta</taxon>
        <taxon>Pterygota</taxon>
        <taxon>Neoptera</taxon>
        <taxon>Paraneoptera</taxon>
        <taxon>Hemiptera</taxon>
        <taxon>Sternorrhyncha</taxon>
        <taxon>Coccoidea</taxon>
        <taxon>Coccidae</taxon>
        <taxon>Parthenolecanium</taxon>
    </lineage>
</organism>
<dbReference type="SMART" id="SM00382">
    <property type="entry name" value="AAA"/>
    <property type="match status" value="2"/>
</dbReference>
<sequence>MLECLVFVEDSETPSLTFKRFVLSNLHLGLSDRNVKCNRHHYIYLYVVTSIKILKYRVFNNVKCVNSNQLMFGKMCIEFGHPSHKVLIRCEAGKLSSFFRLFQRLCDERKTSNPKYTIPLIPADLKFVSKKPRVKKTESNIKEIISQIPNVSLRNEVLKNAHILHLPNSNLRDLPVQLGLLRWNLNLSNNQIRYLPASIVDLRLSELDLTNNYLTCSTPAKHISSERKKLGTTLRLEDLASTKIDSLFRRQLCNRECPRRLLEKLRCASQCICGKKSMPSAMNEYYVPLPTIRFSNTSCTHPQKSDKGSSIFLQYHFCIHANRCDKGRVKIGEIEKETQIPKHPEYVPANYLCTELSQTTLSDLKWMLQKDKLGQDIFLIGRPSCRRRQLAMIYSQLTQQEIEFVSLSRDTTEADLKQRREIINGCATYINQSAVRAAIEGRILILEGIEKAERNVLPVLNNLLENREMHLEDGRFLIAPDNYQKLLKEHGQKHVDQWNLISVHKDFRVIALGLPVPSYIGNPLDPPLRSRFQARDISYPPYHVIWRKGLRHVVLFREEHRERVPLKPTSNSDLSEPLHADTTADLEHCLTKLRLKNADKSRRSVSCEPSFMLPMPSEISCAKRPHSVSVCDPDGSYYFVNPHPKAATEAEGSFSQDAFTKRILQWLSTSSISESVEKTHFHPTNNSSCDETNFGAKKRPKTSHVDGNYSKIVQRPDNIYHRNSFGGLENEFSQTGRPQLHIFVPIFNMNEFKTELLSKYPSADPNKIEQLLSSAYALLSEESKSIGLPDFPLDNLQYATKILSVDPTTDVSELFTILYPYSTILNKEGCAAVTNVLKSFRMKPSDSAFYLKIVEKKPIDDENCVVYTNNNVALEVKTGLSNKHSTSKYIPLAYHDHQLVNLLRNHAAGDFCIIGPSGCGKTVIINKFADLLNYDIEPIVLYQDMTARDLIQQRETLNNGDTIWRNSPLVTAALEGKIALLDGIHRVHTSTLAILHRLIGERELQLHDGQRLLRHDKYDQLEKKYGMEYLQKAGIRRIHPSFRIIALAERPGNYNPQWITPETLSFFPMHPFRELAHSEESQLIESITGKLDSRMKNVLNVVNKLRSSADPALASIASSLSTRQLLRIAKRYATFSTYDIFETVQRACLAKFLPPLTRHSLDTMLFKSGIEPLADTYSSEKTCSVNNGVVTIGDTAVPQYKTLDSVKVPNVLFYDLPQHTYLLEQMLQDFSIGEHLLLVGNQGVGKNKLTDKLLQLLNRPREYIQLHRDTTVQSLTLQATIVDGVVRYEDSPLVKAIQTGRVLVVDEADKAPTHVTCILKTLIESGEMILSDGRRIVPAAPNAVASPHRIVMHPDFRMIVLANRPGFPFLGNNLFAVLGDLFSCHVIDNPRPESEIHLLKQYGPNVQDDIIRKVVKAFGELRDLADKGLVSYPYSTRETVSIIKHLQAYPNDTLADAVSNVFDFDRYSTEMIDVLQRVLKEHEIPVELVGAKKQKGENLQLTVERDSGLDVSAPKHGKVDETGAPHVGGNTWAGGTGGRDTAGLGGKGGPYRLDAGHTVHQLSDEEKDAVPEHIKKAAREMGLKAFKERLKEIKMSQYDAKLYGEFSSSVQSQVQALRVILGNLQAKAKERLWMRHQTTGELDDTKLIEGITGERNIYRRRADVEPELGAPQVKPKRLKLVVDVSGSMYRFNGYDGRLDREMEAVIMVMEAFQGHEARIQYDIVGHSGESENIVFVSKKHPPSDNKQRLDIIKTMHAHAQFCMSGDNTLQAIKEAIRNLESEKDEFDEGIVIMLSDANLSRYGIAPRRLAEALQCSDVVSAYAIFIGSLGDQAVRLTNALPAGRGFVCMDLQNIPQIIQQIFTSSLLRSNK</sequence>
<evidence type="ECO:0000313" key="12">
    <source>
        <dbReference type="Proteomes" id="UP001367676"/>
    </source>
</evidence>
<comment type="function">
    <text evidence="7">Exhibits ATPase activity in vitro.</text>
</comment>
<dbReference type="PROSITE" id="PS50234">
    <property type="entry name" value="VWFA"/>
    <property type="match status" value="1"/>
</dbReference>
<comment type="subcellular location">
    <subcellularLocation>
        <location evidence="1">Mitochondrion</location>
    </subcellularLocation>
</comment>
<dbReference type="Gene3D" id="3.40.50.300">
    <property type="entry name" value="P-loop containing nucleotide triphosphate hydrolases"/>
    <property type="match status" value="3"/>
</dbReference>
<dbReference type="Gene3D" id="3.40.50.410">
    <property type="entry name" value="von Willebrand factor, type A domain"/>
    <property type="match status" value="1"/>
</dbReference>
<dbReference type="PANTHER" id="PTHR21610:SF9">
    <property type="entry name" value="VON WILLEBRAND FACTOR A DOMAIN-CONTAINING PROTEIN 8"/>
    <property type="match status" value="1"/>
</dbReference>
<dbReference type="InterPro" id="IPR011704">
    <property type="entry name" value="ATPase_dyneun-rel_AAA"/>
</dbReference>
<dbReference type="GO" id="GO:0016887">
    <property type="term" value="F:ATP hydrolysis activity"/>
    <property type="evidence" value="ECO:0007669"/>
    <property type="project" value="InterPro"/>
</dbReference>
<proteinExistence type="predicted"/>
<dbReference type="InterPro" id="IPR057437">
    <property type="entry name" value="PIF1/LRR1_PH"/>
</dbReference>
<dbReference type="EMBL" id="JBBCAQ010000006">
    <property type="protein sequence ID" value="KAK7603758.1"/>
    <property type="molecule type" value="Genomic_DNA"/>
</dbReference>
<dbReference type="SUPFAM" id="SSF52540">
    <property type="entry name" value="P-loop containing nucleoside triphosphate hydrolases"/>
    <property type="match status" value="3"/>
</dbReference>
<dbReference type="SUPFAM" id="SSF53300">
    <property type="entry name" value="vWA-like"/>
    <property type="match status" value="1"/>
</dbReference>
<evidence type="ECO:0000259" key="10">
    <source>
        <dbReference type="PROSITE" id="PS50234"/>
    </source>
</evidence>
<feature type="domain" description="VWFA" evidence="10">
    <location>
        <begin position="1677"/>
        <end position="1861"/>
    </location>
</feature>
<keyword evidence="12" id="KW-1185">Reference proteome</keyword>
<dbReference type="InterPro" id="IPR032675">
    <property type="entry name" value="LRR_dom_sf"/>
</dbReference>
<dbReference type="SMART" id="SM00327">
    <property type="entry name" value="VWA"/>
    <property type="match status" value="1"/>
</dbReference>
<evidence type="ECO:0000256" key="8">
    <source>
        <dbReference type="ARBA" id="ARBA00070377"/>
    </source>
</evidence>
<gene>
    <name evidence="11" type="ORF">V9T40_003757</name>
</gene>
<feature type="region of interest" description="Disordered" evidence="9">
    <location>
        <begin position="1510"/>
        <end position="1537"/>
    </location>
</feature>
<evidence type="ECO:0000256" key="2">
    <source>
        <dbReference type="ARBA" id="ARBA00022741"/>
    </source>
</evidence>
<evidence type="ECO:0000256" key="7">
    <source>
        <dbReference type="ARBA" id="ARBA00055988"/>
    </source>
</evidence>
<keyword evidence="5" id="KW-0496">Mitochondrion</keyword>
<dbReference type="GO" id="GO:0032991">
    <property type="term" value="C:protein-containing complex"/>
    <property type="evidence" value="ECO:0007669"/>
    <property type="project" value="UniProtKB-ARBA"/>
</dbReference>
<dbReference type="FunFam" id="3.40.50.300:FF:000663">
    <property type="entry name" value="von Willebrand factor A domain containing 8"/>
    <property type="match status" value="1"/>
</dbReference>
<dbReference type="GO" id="GO:0005524">
    <property type="term" value="F:ATP binding"/>
    <property type="evidence" value="ECO:0007669"/>
    <property type="project" value="UniProtKB-KW"/>
</dbReference>
<dbReference type="PANTHER" id="PTHR21610">
    <property type="entry name" value="VON WILLEBRAND FACTOR A DOMAIN-CONTAINING PROTEIN 8"/>
    <property type="match status" value="1"/>
</dbReference>
<dbReference type="InterPro" id="IPR036465">
    <property type="entry name" value="vWFA_dom_sf"/>
</dbReference>
<dbReference type="FunFam" id="3.40.50.300:FF:000587">
    <property type="entry name" value="von Willebrand factor A domain containing 8"/>
    <property type="match status" value="1"/>
</dbReference>
<dbReference type="InterPro" id="IPR039891">
    <property type="entry name" value="VWA8"/>
</dbReference>
<evidence type="ECO:0000256" key="6">
    <source>
        <dbReference type="ARBA" id="ARBA00023242"/>
    </source>
</evidence>
<evidence type="ECO:0000313" key="11">
    <source>
        <dbReference type="EMBL" id="KAK7603758.1"/>
    </source>
</evidence>
<dbReference type="GO" id="GO:0005739">
    <property type="term" value="C:mitochondrion"/>
    <property type="evidence" value="ECO:0007669"/>
    <property type="project" value="UniProtKB-SubCell"/>
</dbReference>
<keyword evidence="3" id="KW-0067">ATP-binding</keyword>
<keyword evidence="2" id="KW-0547">Nucleotide-binding</keyword>
<evidence type="ECO:0000256" key="4">
    <source>
        <dbReference type="ARBA" id="ARBA00022946"/>
    </source>
</evidence>
<dbReference type="Pfam" id="PF25344">
    <property type="entry name" value="PH_LRR1"/>
    <property type="match status" value="1"/>
</dbReference>
<dbReference type="SUPFAM" id="SSF52058">
    <property type="entry name" value="L domain-like"/>
    <property type="match status" value="1"/>
</dbReference>
<dbReference type="Proteomes" id="UP001367676">
    <property type="component" value="Unassembled WGS sequence"/>
</dbReference>
<name>A0AAN9U2Z4_9HEMI</name>